<dbReference type="InterPro" id="IPR038731">
    <property type="entry name" value="RgtA/B/C-like"/>
</dbReference>
<keyword evidence="4" id="KW-0808">Transferase</keyword>
<keyword evidence="3" id="KW-0328">Glycosyltransferase</keyword>
<dbReference type="PANTHER" id="PTHR33908">
    <property type="entry name" value="MANNOSYLTRANSFERASE YKCB-RELATED"/>
    <property type="match status" value="1"/>
</dbReference>
<reference evidence="10 11" key="1">
    <citation type="submission" date="2021-01" db="EMBL/GenBank/DDBJ databases">
        <title>Whole genome shotgun sequence of Actinoplanes humidus NBRC 14915.</title>
        <authorList>
            <person name="Komaki H."/>
            <person name="Tamura T."/>
        </authorList>
    </citation>
    <scope>NUCLEOTIDE SEQUENCE [LARGE SCALE GENOMIC DNA]</scope>
    <source>
        <strain evidence="10 11">NBRC 14915</strain>
    </source>
</reference>
<name>A0ABQ4A3H4_9ACTN</name>
<feature type="transmembrane region" description="Helical" evidence="8">
    <location>
        <begin position="353"/>
        <end position="373"/>
    </location>
</feature>
<protein>
    <recommendedName>
        <fullName evidence="9">Glycosyltransferase RgtA/B/C/D-like domain-containing protein</fullName>
    </recommendedName>
</protein>
<feature type="domain" description="Glycosyltransferase RgtA/B/C/D-like" evidence="9">
    <location>
        <begin position="83"/>
        <end position="227"/>
    </location>
</feature>
<gene>
    <name evidence="10" type="ORF">Ahu01nite_084940</name>
</gene>
<feature type="transmembrane region" description="Helical" evidence="8">
    <location>
        <begin position="59"/>
        <end position="77"/>
    </location>
</feature>
<dbReference type="PANTHER" id="PTHR33908:SF11">
    <property type="entry name" value="MEMBRANE PROTEIN"/>
    <property type="match status" value="1"/>
</dbReference>
<comment type="subcellular location">
    <subcellularLocation>
        <location evidence="1">Cell membrane</location>
        <topology evidence="1">Multi-pass membrane protein</topology>
    </subcellularLocation>
</comment>
<keyword evidence="7 8" id="KW-0472">Membrane</keyword>
<keyword evidence="11" id="KW-1185">Reference proteome</keyword>
<evidence type="ECO:0000256" key="7">
    <source>
        <dbReference type="ARBA" id="ARBA00023136"/>
    </source>
</evidence>
<accession>A0ABQ4A3H4</accession>
<sequence length="514" mass="56141">MVPPGKARRNWVRELVALWILVPPFVVTLIVTQIGIGNRELWRDETATWFAASLSLSDLSKFVRIIDMVLWPYYAFMHEWVVMFGDSPTALRTPASIGMALASSMIVLVGRRLFGAPAGLAAGLLFAAVPAISRYGQEVRPYGIVMLATVSAILLLLRAVERPSVWRFLAYGLAVAWIGCSHVIALLSLASHVVIALSAYRRNKLWILIGWPVALVMGLAIASPVIIGGQRQGGTIGWIPDATWARVEAFPGDLFDSPAVAGFFVVAGIGALVALALGKRAWTAVFLATWALFPPIFGYYTFHEFYFFLPRYSLFTVPAWALLAGFAVRQIIGASSGAVTAGAIGRGIANARSFAKVLTATVLAGGMLTFLAWESHVAVRDPAGGGEFAFRDGAAYIQAREKPGDGVIFTGYPNTHRGFRYYWRDRPLSEQPREVLVDQAKVIPYSWDRPACADPVPCLGDTERIWLVSTDPSGIATSPLNAVDQKAVEARYTVTEHVEFTRMWVSLLVRKPAK</sequence>
<evidence type="ECO:0000256" key="4">
    <source>
        <dbReference type="ARBA" id="ARBA00022679"/>
    </source>
</evidence>
<feature type="transmembrane region" description="Helical" evidence="8">
    <location>
        <begin position="259"/>
        <end position="277"/>
    </location>
</feature>
<evidence type="ECO:0000256" key="5">
    <source>
        <dbReference type="ARBA" id="ARBA00022692"/>
    </source>
</evidence>
<feature type="transmembrane region" description="Helical" evidence="8">
    <location>
        <begin position="284"/>
        <end position="302"/>
    </location>
</feature>
<evidence type="ECO:0000256" key="3">
    <source>
        <dbReference type="ARBA" id="ARBA00022676"/>
    </source>
</evidence>
<keyword evidence="2" id="KW-1003">Cell membrane</keyword>
<keyword evidence="6 8" id="KW-1133">Transmembrane helix</keyword>
<feature type="transmembrane region" description="Helical" evidence="8">
    <location>
        <begin position="114"/>
        <end position="132"/>
    </location>
</feature>
<evidence type="ECO:0000313" key="10">
    <source>
        <dbReference type="EMBL" id="GIE25392.1"/>
    </source>
</evidence>
<evidence type="ECO:0000256" key="1">
    <source>
        <dbReference type="ARBA" id="ARBA00004651"/>
    </source>
</evidence>
<dbReference type="Pfam" id="PF13231">
    <property type="entry name" value="PMT_2"/>
    <property type="match status" value="1"/>
</dbReference>
<feature type="transmembrane region" description="Helical" evidence="8">
    <location>
        <begin position="16"/>
        <end position="36"/>
    </location>
</feature>
<evidence type="ECO:0000259" key="9">
    <source>
        <dbReference type="Pfam" id="PF13231"/>
    </source>
</evidence>
<feature type="transmembrane region" description="Helical" evidence="8">
    <location>
        <begin position="139"/>
        <end position="157"/>
    </location>
</feature>
<comment type="caution">
    <text evidence="10">The sequence shown here is derived from an EMBL/GenBank/DDBJ whole genome shotgun (WGS) entry which is preliminary data.</text>
</comment>
<dbReference type="Proteomes" id="UP000603200">
    <property type="component" value="Unassembled WGS sequence"/>
</dbReference>
<keyword evidence="5 8" id="KW-0812">Transmembrane</keyword>
<evidence type="ECO:0000313" key="11">
    <source>
        <dbReference type="Proteomes" id="UP000603200"/>
    </source>
</evidence>
<dbReference type="EMBL" id="BOMN01000119">
    <property type="protein sequence ID" value="GIE25392.1"/>
    <property type="molecule type" value="Genomic_DNA"/>
</dbReference>
<dbReference type="InterPro" id="IPR050297">
    <property type="entry name" value="LipidA_mod_glycosyltrf_83"/>
</dbReference>
<proteinExistence type="predicted"/>
<evidence type="ECO:0000256" key="6">
    <source>
        <dbReference type="ARBA" id="ARBA00022989"/>
    </source>
</evidence>
<feature type="transmembrane region" description="Helical" evidence="8">
    <location>
        <begin position="169"/>
        <end position="198"/>
    </location>
</feature>
<evidence type="ECO:0000256" key="2">
    <source>
        <dbReference type="ARBA" id="ARBA00022475"/>
    </source>
</evidence>
<feature type="transmembrane region" description="Helical" evidence="8">
    <location>
        <begin position="205"/>
        <end position="227"/>
    </location>
</feature>
<evidence type="ECO:0000256" key="8">
    <source>
        <dbReference type="SAM" id="Phobius"/>
    </source>
</evidence>
<organism evidence="10 11">
    <name type="scientific">Winogradskya humida</name>
    <dbReference type="NCBI Taxonomy" id="113566"/>
    <lineage>
        <taxon>Bacteria</taxon>
        <taxon>Bacillati</taxon>
        <taxon>Actinomycetota</taxon>
        <taxon>Actinomycetes</taxon>
        <taxon>Micromonosporales</taxon>
        <taxon>Micromonosporaceae</taxon>
        <taxon>Winogradskya</taxon>
    </lineage>
</organism>